<evidence type="ECO:0008006" key="3">
    <source>
        <dbReference type="Google" id="ProtNLM"/>
    </source>
</evidence>
<protein>
    <recommendedName>
        <fullName evidence="3">STAS/SEC14 domain-containing protein</fullName>
    </recommendedName>
</protein>
<name>V6S575_9FLAO</name>
<dbReference type="Gene3D" id="3.40.50.10600">
    <property type="entry name" value="SpoIIaa-like domains"/>
    <property type="match status" value="1"/>
</dbReference>
<dbReference type="Pfam" id="PF11964">
    <property type="entry name" value="SpoIIAA-like"/>
    <property type="match status" value="1"/>
</dbReference>
<proteinExistence type="predicted"/>
<dbReference type="SUPFAM" id="SSF52091">
    <property type="entry name" value="SpoIIaa-like"/>
    <property type="match status" value="1"/>
</dbReference>
<evidence type="ECO:0000313" key="2">
    <source>
        <dbReference type="Proteomes" id="UP000030149"/>
    </source>
</evidence>
<organism evidence="1 2">
    <name type="scientific">Flavobacterium enshiense DK69</name>
    <dbReference type="NCBI Taxonomy" id="1107311"/>
    <lineage>
        <taxon>Bacteria</taxon>
        <taxon>Pseudomonadati</taxon>
        <taxon>Bacteroidota</taxon>
        <taxon>Flavobacteriia</taxon>
        <taxon>Flavobacteriales</taxon>
        <taxon>Flavobacteriaceae</taxon>
        <taxon>Flavobacterium</taxon>
    </lineage>
</organism>
<dbReference type="Proteomes" id="UP000030149">
    <property type="component" value="Unassembled WGS sequence"/>
</dbReference>
<gene>
    <name evidence="1" type="ORF">Q767_00265</name>
</gene>
<sequence>MVTQIKTFEGNALALELTGRFTEADTLLIEQLFEEKLNAGHKHVNILIKVKDLSLLKNMDLKAFWEAEIWGIKHFGKLGRCAVVAQSDVIKSVVKIENKALHLVNDAFEEKYFDTAQLEEALQFIEG</sequence>
<accession>V6S575</accession>
<dbReference type="RefSeq" id="WP_023574432.1">
    <property type="nucleotide sequence ID" value="NZ_AVCS01000016.1"/>
</dbReference>
<dbReference type="InterPro" id="IPR021866">
    <property type="entry name" value="SpoIIAA-like"/>
</dbReference>
<dbReference type="InterPro" id="IPR036513">
    <property type="entry name" value="STAS_dom_sf"/>
</dbReference>
<dbReference type="EMBL" id="JRLZ01000001">
    <property type="protein sequence ID" value="KGO97074.1"/>
    <property type="molecule type" value="Genomic_DNA"/>
</dbReference>
<comment type="caution">
    <text evidence="1">The sequence shown here is derived from an EMBL/GenBank/DDBJ whole genome shotgun (WGS) entry which is preliminary data.</text>
</comment>
<dbReference type="InterPro" id="IPR038396">
    <property type="entry name" value="SpoIIAA-like_sf"/>
</dbReference>
<dbReference type="eggNOG" id="ENOG5032Y4K">
    <property type="taxonomic scope" value="Bacteria"/>
</dbReference>
<dbReference type="AlphaFoldDB" id="V6S575"/>
<keyword evidence="2" id="KW-1185">Reference proteome</keyword>
<dbReference type="PATRIC" id="fig|1107311.3.peg.2435"/>
<evidence type="ECO:0000313" key="1">
    <source>
        <dbReference type="EMBL" id="KGO97074.1"/>
    </source>
</evidence>
<reference evidence="1 2" key="2">
    <citation type="journal article" date="2015" name="Stand. Genomic Sci.">
        <title>High quality draft genomic sequence of Flavobacterium enshiense DK69(T) and comparison among Flavobacterium genomes.</title>
        <authorList>
            <person name="Zeng Z."/>
            <person name="Chen C."/>
            <person name="Du H."/>
            <person name="Wang G."/>
            <person name="Li M."/>
        </authorList>
    </citation>
    <scope>NUCLEOTIDE SEQUENCE [LARGE SCALE GENOMIC DNA]</scope>
    <source>
        <strain evidence="1 2">DK69</strain>
    </source>
</reference>
<reference evidence="2" key="1">
    <citation type="submission" date="2013-09" db="EMBL/GenBank/DDBJ databases">
        <authorList>
            <person name="Zeng Z."/>
            <person name="Chen C."/>
        </authorList>
    </citation>
    <scope>NUCLEOTIDE SEQUENCE [LARGE SCALE GENOMIC DNA]</scope>
    <source>
        <strain evidence="2">DK69</strain>
    </source>
</reference>